<name>X1BLT8_9ZZZZ</name>
<dbReference type="EMBL" id="BART01026438">
    <property type="protein sequence ID" value="GAG96909.1"/>
    <property type="molecule type" value="Genomic_DNA"/>
</dbReference>
<proteinExistence type="predicted"/>
<accession>X1BLT8</accession>
<organism evidence="1">
    <name type="scientific">marine sediment metagenome</name>
    <dbReference type="NCBI Taxonomy" id="412755"/>
    <lineage>
        <taxon>unclassified sequences</taxon>
        <taxon>metagenomes</taxon>
        <taxon>ecological metagenomes</taxon>
    </lineage>
</organism>
<dbReference type="AlphaFoldDB" id="X1BLT8"/>
<sequence length="105" mass="12578">HEYLGTKAGAWAPYGHRKETALYIKEKDKGRFLVERHNEYFDRRTESWKTNEELKRAIRKLDNITEKGLAYLKLDVEHCPRGFRKSDLGNMCVRESADKLYQFRR</sequence>
<evidence type="ECO:0000313" key="1">
    <source>
        <dbReference type="EMBL" id="GAG96909.1"/>
    </source>
</evidence>
<gene>
    <name evidence="1" type="ORF">S01H4_47162</name>
</gene>
<feature type="non-terminal residue" evidence="1">
    <location>
        <position position="1"/>
    </location>
</feature>
<reference evidence="1" key="1">
    <citation type="journal article" date="2014" name="Front. Microbiol.">
        <title>High frequency of phylogenetically diverse reductive dehalogenase-homologous genes in deep subseafloor sedimentary metagenomes.</title>
        <authorList>
            <person name="Kawai M."/>
            <person name="Futagami T."/>
            <person name="Toyoda A."/>
            <person name="Takaki Y."/>
            <person name="Nishi S."/>
            <person name="Hori S."/>
            <person name="Arai W."/>
            <person name="Tsubouchi T."/>
            <person name="Morono Y."/>
            <person name="Uchiyama I."/>
            <person name="Ito T."/>
            <person name="Fujiyama A."/>
            <person name="Inagaki F."/>
            <person name="Takami H."/>
        </authorList>
    </citation>
    <scope>NUCLEOTIDE SEQUENCE</scope>
    <source>
        <strain evidence="1">Expedition CK06-06</strain>
    </source>
</reference>
<comment type="caution">
    <text evidence="1">The sequence shown here is derived from an EMBL/GenBank/DDBJ whole genome shotgun (WGS) entry which is preliminary data.</text>
</comment>
<protein>
    <submittedName>
        <fullName evidence="1">Uncharacterized protein</fullName>
    </submittedName>
</protein>